<evidence type="ECO:0000313" key="3">
    <source>
        <dbReference type="EMBL" id="QNN55398.1"/>
    </source>
</evidence>
<accession>A0A7G9RIH3</accession>
<name>A0A7G9RIH3_9BURK</name>
<sequence>MQRSRFFKTCIALAACSALPFGFSSAHAQESLGSGQFTVVVPFSPGGPADALARILSTGLNELHKQPAIVDNRPGANGNIGIDLVKRAKPDGHTLLVVPQGNLTINPTLMPKLDYSVFGDFAPVVSMARTANVVVVNPSVPVQNMKELIALSKSKPGTISYASPGVGSSLHLAGELIKDQSGADILHVAYKGSTQGLNDVLGGTVPMMVSNLPTVLPHIQTGKLRALAVTDAARSPFLPNVPTLAESGVNGVALSSWYGVLVPKKTPAPVVAQLQKDVEGILNNPKVQQQLKTQGLSPWVVKGDAFGDLIRRETDMWAGIIKSHHIQAQ</sequence>
<proteinExistence type="inferred from homology"/>
<feature type="chain" id="PRO_5028954567" evidence="2">
    <location>
        <begin position="29"/>
        <end position="329"/>
    </location>
</feature>
<dbReference type="PANTHER" id="PTHR42928:SF5">
    <property type="entry name" value="BLR1237 PROTEIN"/>
    <property type="match status" value="1"/>
</dbReference>
<dbReference type="EMBL" id="CP060714">
    <property type="protein sequence ID" value="QNN55398.1"/>
    <property type="molecule type" value="Genomic_DNA"/>
</dbReference>
<dbReference type="KEGG" id="drg:H9K76_11980"/>
<feature type="signal peptide" evidence="2">
    <location>
        <begin position="1"/>
        <end position="28"/>
    </location>
</feature>
<comment type="similarity">
    <text evidence="1">Belongs to the UPF0065 (bug) family.</text>
</comment>
<dbReference type="PIRSF" id="PIRSF017082">
    <property type="entry name" value="YflP"/>
    <property type="match status" value="1"/>
</dbReference>
<organism evidence="3 4">
    <name type="scientific">Diaphorobacter ruginosibacter</name>
    <dbReference type="NCBI Taxonomy" id="1715720"/>
    <lineage>
        <taxon>Bacteria</taxon>
        <taxon>Pseudomonadati</taxon>
        <taxon>Pseudomonadota</taxon>
        <taxon>Betaproteobacteria</taxon>
        <taxon>Burkholderiales</taxon>
        <taxon>Comamonadaceae</taxon>
        <taxon>Diaphorobacter</taxon>
    </lineage>
</organism>
<evidence type="ECO:0000256" key="2">
    <source>
        <dbReference type="SAM" id="SignalP"/>
    </source>
</evidence>
<dbReference type="CDD" id="cd13578">
    <property type="entry name" value="PBP2_Bug27"/>
    <property type="match status" value="1"/>
</dbReference>
<evidence type="ECO:0000313" key="4">
    <source>
        <dbReference type="Proteomes" id="UP000515811"/>
    </source>
</evidence>
<gene>
    <name evidence="3" type="ORF">H9K76_11980</name>
</gene>
<evidence type="ECO:0000256" key="1">
    <source>
        <dbReference type="ARBA" id="ARBA00006987"/>
    </source>
</evidence>
<dbReference type="Pfam" id="PF03401">
    <property type="entry name" value="TctC"/>
    <property type="match status" value="1"/>
</dbReference>
<dbReference type="InterPro" id="IPR005064">
    <property type="entry name" value="BUG"/>
</dbReference>
<reference evidence="3 4" key="1">
    <citation type="submission" date="2020-08" db="EMBL/GenBank/DDBJ databases">
        <title>Genome sequence of Diaphorobacter ruginosibacter DSM 27467T.</title>
        <authorList>
            <person name="Hyun D.-W."/>
            <person name="Bae J.-W."/>
        </authorList>
    </citation>
    <scope>NUCLEOTIDE SEQUENCE [LARGE SCALE GENOMIC DNA]</scope>
    <source>
        <strain evidence="3 4">DSM 27467</strain>
    </source>
</reference>
<keyword evidence="4" id="KW-1185">Reference proteome</keyword>
<dbReference type="RefSeq" id="WP_187595671.1">
    <property type="nucleotide sequence ID" value="NZ_CP060714.1"/>
</dbReference>
<keyword evidence="2" id="KW-0732">Signal</keyword>
<protein>
    <submittedName>
        <fullName evidence="3">Tripartite tricarboxylate transporter substrate binding protein</fullName>
    </submittedName>
</protein>
<dbReference type="SUPFAM" id="SSF53850">
    <property type="entry name" value="Periplasmic binding protein-like II"/>
    <property type="match status" value="1"/>
</dbReference>
<dbReference type="AlphaFoldDB" id="A0A7G9RIH3"/>
<dbReference type="Proteomes" id="UP000515811">
    <property type="component" value="Chromosome"/>
</dbReference>
<dbReference type="PANTHER" id="PTHR42928">
    <property type="entry name" value="TRICARBOXYLATE-BINDING PROTEIN"/>
    <property type="match status" value="1"/>
</dbReference>
<dbReference type="Gene3D" id="3.40.190.10">
    <property type="entry name" value="Periplasmic binding protein-like II"/>
    <property type="match status" value="1"/>
</dbReference>
<dbReference type="Gene3D" id="3.40.190.150">
    <property type="entry name" value="Bordetella uptake gene, domain 1"/>
    <property type="match status" value="1"/>
</dbReference>
<dbReference type="InterPro" id="IPR042100">
    <property type="entry name" value="Bug_dom1"/>
</dbReference>